<evidence type="ECO:0000259" key="15">
    <source>
        <dbReference type="PROSITE" id="PS50109"/>
    </source>
</evidence>
<evidence type="ECO:0000256" key="12">
    <source>
        <dbReference type="ARBA" id="ARBA00023012"/>
    </source>
</evidence>
<keyword evidence="10" id="KW-0067">ATP-binding</keyword>
<evidence type="ECO:0000256" key="3">
    <source>
        <dbReference type="ARBA" id="ARBA00012438"/>
    </source>
</evidence>
<keyword evidence="12" id="KW-0902">Two-component regulatory system</keyword>
<proteinExistence type="predicted"/>
<feature type="transmembrane region" description="Helical" evidence="14">
    <location>
        <begin position="12"/>
        <end position="35"/>
    </location>
</feature>
<evidence type="ECO:0000256" key="13">
    <source>
        <dbReference type="ARBA" id="ARBA00023136"/>
    </source>
</evidence>
<dbReference type="PROSITE" id="PS50109">
    <property type="entry name" value="HIS_KIN"/>
    <property type="match status" value="1"/>
</dbReference>
<reference evidence="17" key="1">
    <citation type="submission" date="2016-08" db="EMBL/GenBank/DDBJ databases">
        <title>Complete Genome Seqeunce of Paenibacillus sp. BIHB 4019 from tea rhizoplane.</title>
        <authorList>
            <person name="Thakur R."/>
            <person name="Swarnkar M.K."/>
            <person name="Gulati A."/>
        </authorList>
    </citation>
    <scope>NUCLEOTIDE SEQUENCE [LARGE SCALE GENOMIC DNA]</scope>
    <source>
        <strain evidence="17">BIHB4019</strain>
    </source>
</reference>
<feature type="domain" description="HAMP" evidence="16">
    <location>
        <begin position="331"/>
        <end position="383"/>
    </location>
</feature>
<dbReference type="InterPro" id="IPR003594">
    <property type="entry name" value="HATPase_dom"/>
</dbReference>
<evidence type="ECO:0000256" key="4">
    <source>
        <dbReference type="ARBA" id="ARBA00022475"/>
    </source>
</evidence>
<dbReference type="InterPro" id="IPR036890">
    <property type="entry name" value="HATPase_C_sf"/>
</dbReference>
<dbReference type="GO" id="GO:0005886">
    <property type="term" value="C:plasma membrane"/>
    <property type="evidence" value="ECO:0007669"/>
    <property type="project" value="UniProtKB-SubCell"/>
</dbReference>
<keyword evidence="4" id="KW-1003">Cell membrane</keyword>
<keyword evidence="6" id="KW-0808">Transferase</keyword>
<dbReference type="InterPro" id="IPR005467">
    <property type="entry name" value="His_kinase_dom"/>
</dbReference>
<evidence type="ECO:0000256" key="5">
    <source>
        <dbReference type="ARBA" id="ARBA00022553"/>
    </source>
</evidence>
<keyword evidence="7 14" id="KW-0812">Transmembrane</keyword>
<name>A0A1B2DR51_9BACL</name>
<dbReference type="Gene3D" id="6.10.340.10">
    <property type="match status" value="1"/>
</dbReference>
<dbReference type="SUPFAM" id="SSF158472">
    <property type="entry name" value="HAMP domain-like"/>
    <property type="match status" value="1"/>
</dbReference>
<evidence type="ECO:0000256" key="10">
    <source>
        <dbReference type="ARBA" id="ARBA00022840"/>
    </source>
</evidence>
<evidence type="ECO:0000256" key="1">
    <source>
        <dbReference type="ARBA" id="ARBA00000085"/>
    </source>
</evidence>
<dbReference type="GO" id="GO:0000155">
    <property type="term" value="F:phosphorelay sensor kinase activity"/>
    <property type="evidence" value="ECO:0007669"/>
    <property type="project" value="InterPro"/>
</dbReference>
<evidence type="ECO:0000256" key="7">
    <source>
        <dbReference type="ARBA" id="ARBA00022692"/>
    </source>
</evidence>
<dbReference type="GO" id="GO:0005524">
    <property type="term" value="F:ATP binding"/>
    <property type="evidence" value="ECO:0007669"/>
    <property type="project" value="UniProtKB-KW"/>
</dbReference>
<dbReference type="InterPro" id="IPR003660">
    <property type="entry name" value="HAMP_dom"/>
</dbReference>
<evidence type="ECO:0000313" key="17">
    <source>
        <dbReference type="EMBL" id="ANY70178.1"/>
    </source>
</evidence>
<keyword evidence="5" id="KW-0597">Phosphoprotein</keyword>
<dbReference type="Pfam" id="PF02518">
    <property type="entry name" value="HATPase_c"/>
    <property type="match status" value="1"/>
</dbReference>
<evidence type="ECO:0000256" key="11">
    <source>
        <dbReference type="ARBA" id="ARBA00022989"/>
    </source>
</evidence>
<evidence type="ECO:0000256" key="14">
    <source>
        <dbReference type="SAM" id="Phobius"/>
    </source>
</evidence>
<dbReference type="EMBL" id="CP016808">
    <property type="protein sequence ID" value="ANY70178.1"/>
    <property type="molecule type" value="Genomic_DNA"/>
</dbReference>
<evidence type="ECO:0000256" key="6">
    <source>
        <dbReference type="ARBA" id="ARBA00022679"/>
    </source>
</evidence>
<evidence type="ECO:0000259" key="16">
    <source>
        <dbReference type="PROSITE" id="PS50885"/>
    </source>
</evidence>
<organism evidence="17">
    <name type="scientific">Paenibacillus sp. BIHB 4019</name>
    <dbReference type="NCBI Taxonomy" id="1870819"/>
    <lineage>
        <taxon>Bacteria</taxon>
        <taxon>Bacillati</taxon>
        <taxon>Bacillota</taxon>
        <taxon>Bacilli</taxon>
        <taxon>Bacillales</taxon>
        <taxon>Paenibacillaceae</taxon>
        <taxon>Paenibacillus</taxon>
    </lineage>
</organism>
<dbReference type="PANTHER" id="PTHR34220">
    <property type="entry name" value="SENSOR HISTIDINE KINASE YPDA"/>
    <property type="match status" value="1"/>
</dbReference>
<dbReference type="SMART" id="SM00304">
    <property type="entry name" value="HAMP"/>
    <property type="match status" value="1"/>
</dbReference>
<feature type="domain" description="Histidine kinase" evidence="15">
    <location>
        <begin position="493"/>
        <end position="599"/>
    </location>
</feature>
<comment type="catalytic activity">
    <reaction evidence="1">
        <text>ATP + protein L-histidine = ADP + protein N-phospho-L-histidine.</text>
        <dbReference type="EC" id="2.7.13.3"/>
    </reaction>
</comment>
<dbReference type="CDD" id="cd06225">
    <property type="entry name" value="HAMP"/>
    <property type="match status" value="1"/>
</dbReference>
<dbReference type="SUPFAM" id="SSF55874">
    <property type="entry name" value="ATPase domain of HSP90 chaperone/DNA topoisomerase II/histidine kinase"/>
    <property type="match status" value="1"/>
</dbReference>
<keyword evidence="8" id="KW-0547">Nucleotide-binding</keyword>
<accession>A0A1B2DR51</accession>
<keyword evidence="13 14" id="KW-0472">Membrane</keyword>
<protein>
    <recommendedName>
        <fullName evidence="3">histidine kinase</fullName>
        <ecNumber evidence="3">2.7.13.3</ecNumber>
    </recommendedName>
</protein>
<evidence type="ECO:0000256" key="9">
    <source>
        <dbReference type="ARBA" id="ARBA00022777"/>
    </source>
</evidence>
<dbReference type="InterPro" id="IPR050640">
    <property type="entry name" value="Bact_2-comp_sensor_kinase"/>
</dbReference>
<evidence type="ECO:0000256" key="2">
    <source>
        <dbReference type="ARBA" id="ARBA00004651"/>
    </source>
</evidence>
<comment type="subcellular location">
    <subcellularLocation>
        <location evidence="2">Cell membrane</location>
        <topology evidence="2">Multi-pass membrane protein</topology>
    </subcellularLocation>
</comment>
<keyword evidence="11 14" id="KW-1133">Transmembrane helix</keyword>
<dbReference type="SMART" id="SM00387">
    <property type="entry name" value="HATPase_c"/>
    <property type="match status" value="1"/>
</dbReference>
<dbReference type="EC" id="2.7.13.3" evidence="3"/>
<dbReference type="PANTHER" id="PTHR34220:SF11">
    <property type="entry name" value="SENSOR PROTEIN KINASE HPTS"/>
    <property type="match status" value="1"/>
</dbReference>
<dbReference type="Pfam" id="PF00672">
    <property type="entry name" value="HAMP"/>
    <property type="match status" value="1"/>
</dbReference>
<dbReference type="Pfam" id="PF06580">
    <property type="entry name" value="His_kinase"/>
    <property type="match status" value="1"/>
</dbReference>
<keyword evidence="9" id="KW-0418">Kinase</keyword>
<dbReference type="RefSeq" id="WP_099521108.1">
    <property type="nucleotide sequence ID" value="NZ_CP016808.1"/>
</dbReference>
<dbReference type="PROSITE" id="PS50885">
    <property type="entry name" value="HAMP"/>
    <property type="match status" value="1"/>
</dbReference>
<evidence type="ECO:0000256" key="8">
    <source>
        <dbReference type="ARBA" id="ARBA00022741"/>
    </source>
</evidence>
<feature type="transmembrane region" description="Helical" evidence="14">
    <location>
        <begin position="310"/>
        <end position="334"/>
    </location>
</feature>
<sequence>MKKLYIDAIKNNLFVKIMLVFAVIIVCATATLAYFTVDYMSQSVADNELEKQKMSMERVNQQLAGKVGVVQQQVQDIYRDPSFSYSLSYLLKHSFSEYMNFKMDSYYNNLGSGVDDLDFFKKMIENDVDIANMLLFSSEKQFLYMFGQSNLTKLYQTQASKSYVPDAMALESSVVSTPNPWVRRTIGQWDDKLFSVRVHINEVGTLSNVGQLLVFFQADALKTALASEGRDRRGYILILSGDGQVIFDSSDRYYGKLYPYVDKIKSVDSLAFLEEESYISMLPSSSLGYTVFGIMPKREVEAIYEPMKNAVIAASFAFIMITISIPSFVVFNFSRRTNRIIRSMRRVETGDLTIRIVDEKEDEIGQLSQGFNKMLDELSRHIDRVYVAELKQKHTEFAALQARINPHFLYNTLEVIRMRALSHGAADVSEMIYSLAVLFKSFVQQQTVVTMEEELENCRLYLELFRIRYKDRFAYFIACDPELKDRMMIKMSLQPIVENYIVHGLRSEEEDNLIKVTATLENDMVTIVAEDNGTGISKERLEQIKRSLGKYAVQEQDDSLGLRSVKERLELIYGKDGRFDIESVQGKGTKIIFSFPALRKGEMENVPRISGR</sequence>
<gene>
    <name evidence="17" type="ORF">BBD42_29490</name>
</gene>
<dbReference type="Gene3D" id="3.30.565.10">
    <property type="entry name" value="Histidine kinase-like ATPase, C-terminal domain"/>
    <property type="match status" value="1"/>
</dbReference>
<dbReference type="AlphaFoldDB" id="A0A1B2DR51"/>
<dbReference type="InterPro" id="IPR010559">
    <property type="entry name" value="Sig_transdc_His_kin_internal"/>
</dbReference>